<comment type="caution">
    <text evidence="3">The sequence shown here is derived from an EMBL/GenBank/DDBJ whole genome shotgun (WGS) entry which is preliminary data.</text>
</comment>
<proteinExistence type="predicted"/>
<dbReference type="InterPro" id="IPR026341">
    <property type="entry name" value="T9SS_type_B"/>
</dbReference>
<dbReference type="NCBIfam" id="TIGR04131">
    <property type="entry name" value="Bac_Flav_CTERM"/>
    <property type="match status" value="1"/>
</dbReference>
<keyword evidence="1" id="KW-0732">Signal</keyword>
<dbReference type="Pfam" id="PF01345">
    <property type="entry name" value="DUF11"/>
    <property type="match status" value="1"/>
</dbReference>
<organism evidence="3 4">
    <name type="scientific">Algoriphagus namhaensis</name>
    <dbReference type="NCBI Taxonomy" id="915353"/>
    <lineage>
        <taxon>Bacteria</taxon>
        <taxon>Pseudomonadati</taxon>
        <taxon>Bacteroidota</taxon>
        <taxon>Cytophagia</taxon>
        <taxon>Cytophagales</taxon>
        <taxon>Cyclobacteriaceae</taxon>
        <taxon>Algoriphagus</taxon>
    </lineage>
</organism>
<evidence type="ECO:0000313" key="3">
    <source>
        <dbReference type="EMBL" id="MFC3878537.1"/>
    </source>
</evidence>
<dbReference type="InterPro" id="IPR047589">
    <property type="entry name" value="DUF11_rpt"/>
</dbReference>
<dbReference type="InterPro" id="IPR001434">
    <property type="entry name" value="OmcB-like_DUF11"/>
</dbReference>
<protein>
    <submittedName>
        <fullName evidence="3">Gliding motility-associated C-terminal domain-containing protein</fullName>
    </submittedName>
</protein>
<evidence type="ECO:0000256" key="1">
    <source>
        <dbReference type="SAM" id="SignalP"/>
    </source>
</evidence>
<dbReference type="RefSeq" id="WP_377902141.1">
    <property type="nucleotide sequence ID" value="NZ_JBHRZS010000002.1"/>
</dbReference>
<feature type="domain" description="DUF11" evidence="2">
    <location>
        <begin position="310"/>
        <end position="427"/>
    </location>
</feature>
<dbReference type="Pfam" id="PF13585">
    <property type="entry name" value="CHU_C"/>
    <property type="match status" value="1"/>
</dbReference>
<accession>A0ABV8AKI5</accession>
<evidence type="ECO:0000313" key="4">
    <source>
        <dbReference type="Proteomes" id="UP001595805"/>
    </source>
</evidence>
<reference evidence="4" key="1">
    <citation type="journal article" date="2019" name="Int. J. Syst. Evol. Microbiol.">
        <title>The Global Catalogue of Microorganisms (GCM) 10K type strain sequencing project: providing services to taxonomists for standard genome sequencing and annotation.</title>
        <authorList>
            <consortium name="The Broad Institute Genomics Platform"/>
            <consortium name="The Broad Institute Genome Sequencing Center for Infectious Disease"/>
            <person name="Wu L."/>
            <person name="Ma J."/>
        </authorList>
    </citation>
    <scope>NUCLEOTIDE SEQUENCE [LARGE SCALE GENOMIC DNA]</scope>
    <source>
        <strain evidence="4">CCUG 60523</strain>
    </source>
</reference>
<dbReference type="Proteomes" id="UP001595805">
    <property type="component" value="Unassembled WGS sequence"/>
</dbReference>
<evidence type="ECO:0000259" key="2">
    <source>
        <dbReference type="Pfam" id="PF01345"/>
    </source>
</evidence>
<feature type="chain" id="PRO_5047224596" evidence="1">
    <location>
        <begin position="26"/>
        <end position="521"/>
    </location>
</feature>
<dbReference type="EMBL" id="JBHRZS010000002">
    <property type="protein sequence ID" value="MFC3878537.1"/>
    <property type="molecule type" value="Genomic_DNA"/>
</dbReference>
<dbReference type="NCBIfam" id="TIGR01451">
    <property type="entry name" value="B_ant_repeat"/>
    <property type="match status" value="1"/>
</dbReference>
<name>A0ABV8AKI5_9BACT</name>
<feature type="signal peptide" evidence="1">
    <location>
        <begin position="1"/>
        <end position="25"/>
    </location>
</feature>
<sequence>MTRSFLYRCVPVFVGLLCCGQTVFAQFVNTGKLSVKEGAIIWSAFPFENRTDASFINDGTVIFLSDVANEGEFTFSQSEETGLLRLEGLSGQSLTGSSKINTWNLFLSNDSDFILSNDLQVSGLADFEAGVVRASSADHIFGFEVGANSENSSDESFVDGKVGAAIEQELLFPTGDAAFRRILFASPIPAGDELNITARYFLEDPGNLYPRDQTAPNVVLVNDAEYWELENLEASDRDLSLTLSWRDVTTPPFILGELNKIGIVRWDETDSQWVSEGGEIDLPAQLVSSAVTLSGTSVYTLGVLTGFTNLGLTKTSFDLSIWEGDQFDYQITLQNNSQVAATDVVLVDNLPRELEFVSVEGESIFGLLEFDVEVVGQSVIIRIPEFIGGDEATFTLRVRAADPGRIINVAEVSSFEPDEDPSDNLDTDENEVKSFFIPNAITPNSDGFNDQFEIKGLNKFVSNKLTIFSRWGDNILEEDNYSNNWEAKGLVAGTYFYILDVVEEDGSTQSFKGWIQVIKED</sequence>
<keyword evidence="4" id="KW-1185">Reference proteome</keyword>
<gene>
    <name evidence="3" type="ORF">ACFOSV_00020</name>
</gene>